<keyword evidence="3" id="KW-1185">Reference proteome</keyword>
<feature type="domain" description="Glyoxalase-like" evidence="1">
    <location>
        <begin position="125"/>
        <end position="232"/>
    </location>
</feature>
<keyword evidence="2" id="KW-0560">Oxidoreductase</keyword>
<comment type="caution">
    <text evidence="2">The sequence shown here is derived from an EMBL/GenBank/DDBJ whole genome shotgun (WGS) entry which is preliminary data.</text>
</comment>
<evidence type="ECO:0000313" key="3">
    <source>
        <dbReference type="Proteomes" id="UP000579605"/>
    </source>
</evidence>
<sequence>MTARIRNVVIESPDAEGLAEFYVQLLGMQILRRPPDWMVIGHEGTTPRLAFDPVGDRWQPPRWPDPDYPQQIHLDITVPNQAAVEAWLPEAGATLLHHPEHHVWADPAGHPFCLFEVPGPAKVGSIVIDSENHQTLAAFYNALLEIPKDNDWGDWITLDDGSRPRLAFTKIDRHRRPRWPDPSYPQQMHLDISVDNPSILQTAERLGAVPLPAMGGSCPVYADPAGHPVCLCLPGQ</sequence>
<evidence type="ECO:0000259" key="1">
    <source>
        <dbReference type="Pfam" id="PF18029"/>
    </source>
</evidence>
<accession>A0A852ZH28</accession>
<evidence type="ECO:0000313" key="2">
    <source>
        <dbReference type="EMBL" id="NYH91218.1"/>
    </source>
</evidence>
<dbReference type="SUPFAM" id="SSF54593">
    <property type="entry name" value="Glyoxalase/Bleomycin resistance protein/Dihydroxybiphenyl dioxygenase"/>
    <property type="match status" value="1"/>
</dbReference>
<feature type="domain" description="Glyoxalase-like" evidence="1">
    <location>
        <begin position="8"/>
        <end position="115"/>
    </location>
</feature>
<proteinExistence type="predicted"/>
<organism evidence="2 3">
    <name type="scientific">Actinopolymorpha rutila</name>
    <dbReference type="NCBI Taxonomy" id="446787"/>
    <lineage>
        <taxon>Bacteria</taxon>
        <taxon>Bacillati</taxon>
        <taxon>Actinomycetota</taxon>
        <taxon>Actinomycetes</taxon>
        <taxon>Propionibacteriales</taxon>
        <taxon>Actinopolymorphaceae</taxon>
        <taxon>Actinopolymorpha</taxon>
    </lineage>
</organism>
<dbReference type="InterPro" id="IPR029068">
    <property type="entry name" value="Glyas_Bleomycin-R_OHBP_Dase"/>
</dbReference>
<dbReference type="GO" id="GO:0051213">
    <property type="term" value="F:dioxygenase activity"/>
    <property type="evidence" value="ECO:0007669"/>
    <property type="project" value="UniProtKB-KW"/>
</dbReference>
<dbReference type="EMBL" id="JACBZH010000001">
    <property type="protein sequence ID" value="NYH91218.1"/>
    <property type="molecule type" value="Genomic_DNA"/>
</dbReference>
<dbReference type="PANTHER" id="PTHR35908">
    <property type="entry name" value="HYPOTHETICAL FUSION PROTEIN"/>
    <property type="match status" value="1"/>
</dbReference>
<gene>
    <name evidence="2" type="ORF">F4554_003856</name>
</gene>
<reference evidence="2 3" key="1">
    <citation type="submission" date="2020-07" db="EMBL/GenBank/DDBJ databases">
        <title>Sequencing the genomes of 1000 actinobacteria strains.</title>
        <authorList>
            <person name="Klenk H.-P."/>
        </authorList>
    </citation>
    <scope>NUCLEOTIDE SEQUENCE [LARGE SCALE GENOMIC DNA]</scope>
    <source>
        <strain evidence="2 3">DSM 18448</strain>
    </source>
</reference>
<protein>
    <submittedName>
        <fullName evidence="2">Catechol-2,3-dioxygenase</fullName>
    </submittedName>
</protein>
<dbReference type="PANTHER" id="PTHR35908:SF1">
    <property type="entry name" value="CONSERVED PROTEIN"/>
    <property type="match status" value="1"/>
</dbReference>
<dbReference type="Gene3D" id="3.10.180.10">
    <property type="entry name" value="2,3-Dihydroxybiphenyl 1,2-Dioxygenase, domain 1"/>
    <property type="match status" value="2"/>
</dbReference>
<dbReference type="AlphaFoldDB" id="A0A852ZH28"/>
<dbReference type="InterPro" id="IPR041581">
    <property type="entry name" value="Glyoxalase_6"/>
</dbReference>
<keyword evidence="2" id="KW-0223">Dioxygenase</keyword>
<dbReference type="RefSeq" id="WP_179788827.1">
    <property type="nucleotide sequence ID" value="NZ_BAAARR010000023.1"/>
</dbReference>
<dbReference type="Pfam" id="PF18029">
    <property type="entry name" value="Glyoxalase_6"/>
    <property type="match status" value="2"/>
</dbReference>
<name>A0A852ZH28_9ACTN</name>
<dbReference type="Proteomes" id="UP000579605">
    <property type="component" value="Unassembled WGS sequence"/>
</dbReference>
<dbReference type="CDD" id="cd06587">
    <property type="entry name" value="VOC"/>
    <property type="match status" value="1"/>
</dbReference>